<accession>A0ABR3VTG3</accession>
<dbReference type="SUPFAM" id="SSF51182">
    <property type="entry name" value="RmlC-like cupins"/>
    <property type="match status" value="1"/>
</dbReference>
<dbReference type="InterPro" id="IPR014710">
    <property type="entry name" value="RmlC-like_jellyroll"/>
</dbReference>
<dbReference type="InterPro" id="IPR011051">
    <property type="entry name" value="RmlC_Cupin_sf"/>
</dbReference>
<evidence type="ECO:0000256" key="1">
    <source>
        <dbReference type="SAM" id="MobiDB-lite"/>
    </source>
</evidence>
<dbReference type="Proteomes" id="UP001586593">
    <property type="component" value="Unassembled WGS sequence"/>
</dbReference>
<dbReference type="EMBL" id="JAZHXJ010001346">
    <property type="protein sequence ID" value="KAL1844963.1"/>
    <property type="molecule type" value="Genomic_DNA"/>
</dbReference>
<dbReference type="Pfam" id="PF07883">
    <property type="entry name" value="Cupin_2"/>
    <property type="match status" value="1"/>
</dbReference>
<dbReference type="PANTHER" id="PTHR36156">
    <property type="entry name" value="SLR2101 PROTEIN"/>
    <property type="match status" value="1"/>
</dbReference>
<reference evidence="3 4" key="1">
    <citation type="journal article" date="2024" name="Commun. Biol.">
        <title>Comparative genomic analysis of thermophilic fungi reveals convergent evolutionary adaptations and gene losses.</title>
        <authorList>
            <person name="Steindorff A.S."/>
            <person name="Aguilar-Pontes M.V."/>
            <person name="Robinson A.J."/>
            <person name="Andreopoulos B."/>
            <person name="LaButti K."/>
            <person name="Kuo A."/>
            <person name="Mondo S."/>
            <person name="Riley R."/>
            <person name="Otillar R."/>
            <person name="Haridas S."/>
            <person name="Lipzen A."/>
            <person name="Grimwood J."/>
            <person name="Schmutz J."/>
            <person name="Clum A."/>
            <person name="Reid I.D."/>
            <person name="Moisan M.C."/>
            <person name="Butler G."/>
            <person name="Nguyen T.T.M."/>
            <person name="Dewar K."/>
            <person name="Conant G."/>
            <person name="Drula E."/>
            <person name="Henrissat B."/>
            <person name="Hansel C."/>
            <person name="Singer S."/>
            <person name="Hutchinson M.I."/>
            <person name="de Vries R.P."/>
            <person name="Natvig D.O."/>
            <person name="Powell A.J."/>
            <person name="Tsang A."/>
            <person name="Grigoriev I.V."/>
        </authorList>
    </citation>
    <scope>NUCLEOTIDE SEQUENCE [LARGE SCALE GENOMIC DNA]</scope>
    <source>
        <strain evidence="3 4">ATCC 24622</strain>
    </source>
</reference>
<protein>
    <recommendedName>
        <fullName evidence="2">Cupin type-2 domain-containing protein</fullName>
    </recommendedName>
</protein>
<dbReference type="InterPro" id="IPR013096">
    <property type="entry name" value="Cupin_2"/>
</dbReference>
<keyword evidence="4" id="KW-1185">Reference proteome</keyword>
<dbReference type="InterPro" id="IPR047142">
    <property type="entry name" value="OryJ/VirC-like"/>
</dbReference>
<evidence type="ECO:0000259" key="2">
    <source>
        <dbReference type="Pfam" id="PF07883"/>
    </source>
</evidence>
<proteinExistence type="predicted"/>
<name>A0ABR3VTG3_9PEZI</name>
<evidence type="ECO:0000313" key="3">
    <source>
        <dbReference type="EMBL" id="KAL1844963.1"/>
    </source>
</evidence>
<gene>
    <name evidence="3" type="ORF">VTK73DRAFT_1422</name>
</gene>
<comment type="caution">
    <text evidence="3">The sequence shown here is derived from an EMBL/GenBank/DDBJ whole genome shotgun (WGS) entry which is preliminary data.</text>
</comment>
<feature type="compositionally biased region" description="Polar residues" evidence="1">
    <location>
        <begin position="1"/>
        <end position="10"/>
    </location>
</feature>
<dbReference type="PANTHER" id="PTHR36156:SF2">
    <property type="entry name" value="CUPIN TYPE-2 DOMAIN-CONTAINING PROTEIN"/>
    <property type="match status" value="1"/>
</dbReference>
<feature type="region of interest" description="Disordered" evidence="1">
    <location>
        <begin position="1"/>
        <end position="25"/>
    </location>
</feature>
<sequence length="195" mass="21159">MASDGPSTTSETDDGVLALDPPRRHVTTHDATGRSVFCPALPPTLTMHAVSGMRFADGYAVRELPLVLTDEADLRAFLSLPADTLYFPRAEGATVLRYCDWAPGAGLPMHRTESIDYGTVVFGRMELTLDSGETRTLHAGDSVVQRGTRHAWRNSSDREPARMIFVVQGCRPVRVGGVDLVEHLPWGEGGEEASP</sequence>
<feature type="domain" description="Cupin type-2" evidence="2">
    <location>
        <begin position="99"/>
        <end position="167"/>
    </location>
</feature>
<dbReference type="Gene3D" id="2.60.120.10">
    <property type="entry name" value="Jelly Rolls"/>
    <property type="match status" value="1"/>
</dbReference>
<organism evidence="3 4">
    <name type="scientific">Phialemonium thermophilum</name>
    <dbReference type="NCBI Taxonomy" id="223376"/>
    <lineage>
        <taxon>Eukaryota</taxon>
        <taxon>Fungi</taxon>
        <taxon>Dikarya</taxon>
        <taxon>Ascomycota</taxon>
        <taxon>Pezizomycotina</taxon>
        <taxon>Sordariomycetes</taxon>
        <taxon>Sordariomycetidae</taxon>
        <taxon>Cephalothecales</taxon>
        <taxon>Cephalothecaceae</taxon>
        <taxon>Phialemonium</taxon>
    </lineage>
</organism>
<evidence type="ECO:0000313" key="4">
    <source>
        <dbReference type="Proteomes" id="UP001586593"/>
    </source>
</evidence>
<dbReference type="CDD" id="cd02231">
    <property type="entry name" value="cupin_BLL6423-like"/>
    <property type="match status" value="1"/>
</dbReference>